<name>A0A8X7CAW7_9ARAC</name>
<protein>
    <submittedName>
        <fullName evidence="2">Uncharacterized protein</fullName>
    </submittedName>
</protein>
<sequence length="96" mass="10761">MQIHECPGTGPPPRGSQSPWHRRSSLRRPCHRPHCLSIQTTGSLRARSPGQSGRIRSDPTHHCYRNESLGGPPCGRYGMDEGRFPCAWKEIICTEV</sequence>
<feature type="region of interest" description="Disordered" evidence="1">
    <location>
        <begin position="1"/>
        <end position="28"/>
    </location>
</feature>
<gene>
    <name evidence="2" type="ORF">TNIN_428331</name>
</gene>
<organism evidence="2 3">
    <name type="scientific">Trichonephila inaurata madagascariensis</name>
    <dbReference type="NCBI Taxonomy" id="2747483"/>
    <lineage>
        <taxon>Eukaryota</taxon>
        <taxon>Metazoa</taxon>
        <taxon>Ecdysozoa</taxon>
        <taxon>Arthropoda</taxon>
        <taxon>Chelicerata</taxon>
        <taxon>Arachnida</taxon>
        <taxon>Araneae</taxon>
        <taxon>Araneomorphae</taxon>
        <taxon>Entelegynae</taxon>
        <taxon>Araneoidea</taxon>
        <taxon>Nephilidae</taxon>
        <taxon>Trichonephila</taxon>
        <taxon>Trichonephila inaurata</taxon>
    </lineage>
</organism>
<comment type="caution">
    <text evidence="2">The sequence shown here is derived from an EMBL/GenBank/DDBJ whole genome shotgun (WGS) entry which is preliminary data.</text>
</comment>
<dbReference type="AlphaFoldDB" id="A0A8X7CAW7"/>
<feature type="region of interest" description="Disordered" evidence="1">
    <location>
        <begin position="41"/>
        <end position="72"/>
    </location>
</feature>
<feature type="compositionally biased region" description="Basic and acidic residues" evidence="1">
    <location>
        <begin position="55"/>
        <end position="65"/>
    </location>
</feature>
<reference evidence="2" key="1">
    <citation type="submission" date="2020-08" db="EMBL/GenBank/DDBJ databases">
        <title>Multicomponent nature underlies the extraordinary mechanical properties of spider dragline silk.</title>
        <authorList>
            <person name="Kono N."/>
            <person name="Nakamura H."/>
            <person name="Mori M."/>
            <person name="Yoshida Y."/>
            <person name="Ohtoshi R."/>
            <person name="Malay A.D."/>
            <person name="Moran D.A.P."/>
            <person name="Tomita M."/>
            <person name="Numata K."/>
            <person name="Arakawa K."/>
        </authorList>
    </citation>
    <scope>NUCLEOTIDE SEQUENCE</scope>
</reference>
<dbReference type="EMBL" id="BMAV01012746">
    <property type="protein sequence ID" value="GFY59687.1"/>
    <property type="molecule type" value="Genomic_DNA"/>
</dbReference>
<evidence type="ECO:0000313" key="3">
    <source>
        <dbReference type="Proteomes" id="UP000886998"/>
    </source>
</evidence>
<proteinExistence type="predicted"/>
<dbReference type="Proteomes" id="UP000886998">
    <property type="component" value="Unassembled WGS sequence"/>
</dbReference>
<accession>A0A8X7CAW7</accession>
<evidence type="ECO:0000256" key="1">
    <source>
        <dbReference type="SAM" id="MobiDB-lite"/>
    </source>
</evidence>
<evidence type="ECO:0000313" key="2">
    <source>
        <dbReference type="EMBL" id="GFY59687.1"/>
    </source>
</evidence>
<keyword evidence="3" id="KW-1185">Reference proteome</keyword>